<dbReference type="InterPro" id="IPR043129">
    <property type="entry name" value="ATPase_NBD"/>
</dbReference>
<evidence type="ECO:0000259" key="4">
    <source>
        <dbReference type="Pfam" id="PF00370"/>
    </source>
</evidence>
<keyword evidence="2" id="KW-0808">Transferase</keyword>
<evidence type="ECO:0000313" key="6">
    <source>
        <dbReference type="Proteomes" id="UP001519887"/>
    </source>
</evidence>
<organism evidence="5 6">
    <name type="scientific">Paenibacillus sepulcri</name>
    <dbReference type="NCBI Taxonomy" id="359917"/>
    <lineage>
        <taxon>Bacteria</taxon>
        <taxon>Bacillati</taxon>
        <taxon>Bacillota</taxon>
        <taxon>Bacilli</taxon>
        <taxon>Bacillales</taxon>
        <taxon>Paenibacillaceae</taxon>
        <taxon>Paenibacillus</taxon>
    </lineage>
</organism>
<feature type="non-terminal residue" evidence="5">
    <location>
        <position position="132"/>
    </location>
</feature>
<proteinExistence type="inferred from homology"/>
<gene>
    <name evidence="5" type="ORF">K0U00_35625</name>
</gene>
<evidence type="ECO:0000313" key="5">
    <source>
        <dbReference type="EMBL" id="MBW7459399.1"/>
    </source>
</evidence>
<dbReference type="PANTHER" id="PTHR10196">
    <property type="entry name" value="SUGAR KINASE"/>
    <property type="match status" value="1"/>
</dbReference>
<sequence length="132" mass="14863">MNQAEHSTDSYILALDQGTTSTRAILFDKQGLMRGIAQQEFTQHFPQLGWVEHDAEEIWESAQSVLRRVLEENDIGPEQIAGIGICNQRETTVIWDKATGVPVYPAVVWQSRQSAGICEQLKADGHEELIRE</sequence>
<dbReference type="InterPro" id="IPR018484">
    <property type="entry name" value="FGGY_N"/>
</dbReference>
<dbReference type="Gene3D" id="3.30.420.40">
    <property type="match status" value="1"/>
</dbReference>
<accession>A0ABS7CES3</accession>
<dbReference type="SUPFAM" id="SSF53067">
    <property type="entry name" value="Actin-like ATPase domain"/>
    <property type="match status" value="1"/>
</dbReference>
<keyword evidence="3 5" id="KW-0418">Kinase</keyword>
<evidence type="ECO:0000256" key="1">
    <source>
        <dbReference type="ARBA" id="ARBA00009156"/>
    </source>
</evidence>
<keyword evidence="6" id="KW-1185">Reference proteome</keyword>
<evidence type="ECO:0000256" key="2">
    <source>
        <dbReference type="ARBA" id="ARBA00022679"/>
    </source>
</evidence>
<comment type="similarity">
    <text evidence="1">Belongs to the FGGY kinase family.</text>
</comment>
<dbReference type="GO" id="GO:0016301">
    <property type="term" value="F:kinase activity"/>
    <property type="evidence" value="ECO:0007669"/>
    <property type="project" value="UniProtKB-KW"/>
</dbReference>
<dbReference type="Pfam" id="PF00370">
    <property type="entry name" value="FGGY_N"/>
    <property type="match status" value="1"/>
</dbReference>
<evidence type="ECO:0000256" key="3">
    <source>
        <dbReference type="ARBA" id="ARBA00022777"/>
    </source>
</evidence>
<comment type="caution">
    <text evidence="5">The sequence shown here is derived from an EMBL/GenBank/DDBJ whole genome shotgun (WGS) entry which is preliminary data.</text>
</comment>
<reference evidence="5 6" key="1">
    <citation type="submission" date="2021-07" db="EMBL/GenBank/DDBJ databases">
        <title>Paenibacillus radiodurans sp. nov., isolated from the southeastern edge of Tengger Desert.</title>
        <authorList>
            <person name="Zhang G."/>
        </authorList>
    </citation>
    <scope>NUCLEOTIDE SEQUENCE [LARGE SCALE GENOMIC DNA]</scope>
    <source>
        <strain evidence="5 6">CCM 7311</strain>
    </source>
</reference>
<feature type="domain" description="Carbohydrate kinase FGGY N-terminal" evidence="4">
    <location>
        <begin position="11"/>
        <end position="131"/>
    </location>
</feature>
<dbReference type="PANTHER" id="PTHR10196:SF69">
    <property type="entry name" value="GLYCEROL KINASE"/>
    <property type="match status" value="1"/>
</dbReference>
<dbReference type="Proteomes" id="UP001519887">
    <property type="component" value="Unassembled WGS sequence"/>
</dbReference>
<name>A0ABS7CES3_9BACL</name>
<dbReference type="EMBL" id="JAHZIK010001624">
    <property type="protein sequence ID" value="MBW7459399.1"/>
    <property type="molecule type" value="Genomic_DNA"/>
</dbReference>
<protein>
    <submittedName>
        <fullName evidence="5">Glycerol kinase</fullName>
    </submittedName>
</protein>